<keyword evidence="4" id="KW-1185">Reference proteome</keyword>
<dbReference type="EMBL" id="AP017424">
    <property type="protein sequence ID" value="BAU85201.1"/>
    <property type="molecule type" value="Genomic_DNA"/>
</dbReference>
<keyword evidence="2" id="KW-1133">Transmembrane helix</keyword>
<feature type="transmembrane region" description="Helical" evidence="2">
    <location>
        <begin position="155"/>
        <end position="174"/>
    </location>
</feature>
<accession>A0A160P3F9</accession>
<evidence type="ECO:0000313" key="3">
    <source>
        <dbReference type="EMBL" id="BAU85201.1"/>
    </source>
</evidence>
<evidence type="ECO:0000256" key="2">
    <source>
        <dbReference type="SAM" id="Phobius"/>
    </source>
</evidence>
<dbReference type="AlphaFoldDB" id="A0A160P3F9"/>
<protein>
    <recommendedName>
        <fullName evidence="5">LigA protein</fullName>
    </recommendedName>
</protein>
<dbReference type="Proteomes" id="UP000217676">
    <property type="component" value="Chromosome"/>
</dbReference>
<feature type="region of interest" description="Disordered" evidence="1">
    <location>
        <begin position="1"/>
        <end position="22"/>
    </location>
</feature>
<evidence type="ECO:0008006" key="5">
    <source>
        <dbReference type="Google" id="ProtNLM"/>
    </source>
</evidence>
<reference evidence="3 4" key="1">
    <citation type="journal article" date="2016" name="Genome Announc.">
        <title>Complete Genome Sequence of Thiostrepton-Producing Streptomyces laurentii ATCC 31255.</title>
        <authorList>
            <person name="Doi K."/>
            <person name="Fujino Y."/>
            <person name="Nagayoshi Y."/>
            <person name="Ohshima T."/>
            <person name="Ogata S."/>
        </authorList>
    </citation>
    <scope>NUCLEOTIDE SEQUENCE [LARGE SCALE GENOMIC DNA]</scope>
    <source>
        <strain evidence="3 4">ATCC 31255</strain>
    </source>
</reference>
<evidence type="ECO:0000313" key="4">
    <source>
        <dbReference type="Proteomes" id="UP000217676"/>
    </source>
</evidence>
<organism evidence="3 4">
    <name type="scientific">Streptomyces laurentii</name>
    <dbReference type="NCBI Taxonomy" id="39478"/>
    <lineage>
        <taxon>Bacteria</taxon>
        <taxon>Bacillati</taxon>
        <taxon>Actinomycetota</taxon>
        <taxon>Actinomycetes</taxon>
        <taxon>Kitasatosporales</taxon>
        <taxon>Streptomycetaceae</taxon>
        <taxon>Streptomyces</taxon>
    </lineage>
</organism>
<sequence>MLRAMTTDSRSGGSGGGTDGGTGGGHGRGALTALHLFLVWAAMTAAVPMLGFGVVAAAWSGGAAPVFAVAVPLTLALLVLAGLPARTVVPMCGSRSGLVGWAALVFALGTIGILAGLAAYTGDVDLGSAGTRIALTGVPYAVAAAFFVPGRWVRPAALAVLAAAVAYGGFVGPARAERQQDEAELARYREHKELLFLGDAPAGMRVSRAQVGPTDFTVEYRPVRESYVSGYAGLAVRRVFTPELRCPEPVKDRTCAVGADGVMKLVDEFPDGARKVTLARRIGNVEVTVGDGTADEPLLRRLLATLHSLSDAELEKLRQEKVITLR</sequence>
<gene>
    <name evidence="3" type="ORF">SLA_4313</name>
</gene>
<evidence type="ECO:0000256" key="1">
    <source>
        <dbReference type="SAM" id="MobiDB-lite"/>
    </source>
</evidence>
<dbReference type="KEGG" id="slau:SLA_4313"/>
<feature type="transmembrane region" description="Helical" evidence="2">
    <location>
        <begin position="36"/>
        <end position="59"/>
    </location>
</feature>
<proteinExistence type="predicted"/>
<feature type="compositionally biased region" description="Gly residues" evidence="1">
    <location>
        <begin position="12"/>
        <end position="22"/>
    </location>
</feature>
<keyword evidence="2" id="KW-0812">Transmembrane</keyword>
<feature type="compositionally biased region" description="Low complexity" evidence="1">
    <location>
        <begin position="1"/>
        <end position="11"/>
    </location>
</feature>
<name>A0A160P3F9_STRLU</name>
<feature type="transmembrane region" description="Helical" evidence="2">
    <location>
        <begin position="65"/>
        <end position="85"/>
    </location>
</feature>
<feature type="transmembrane region" description="Helical" evidence="2">
    <location>
        <begin position="97"/>
        <end position="120"/>
    </location>
</feature>
<keyword evidence="2" id="KW-0472">Membrane</keyword>